<evidence type="ECO:0000256" key="2">
    <source>
        <dbReference type="ARBA" id="ARBA00011084"/>
    </source>
</evidence>
<dbReference type="InterPro" id="IPR045584">
    <property type="entry name" value="Pilin-like"/>
</dbReference>
<evidence type="ECO:0000256" key="4">
    <source>
        <dbReference type="ARBA" id="ARBA00022475"/>
    </source>
</evidence>
<evidence type="ECO:0000256" key="1">
    <source>
        <dbReference type="ARBA" id="ARBA00004377"/>
    </source>
</evidence>
<dbReference type="GO" id="GO:0015627">
    <property type="term" value="C:type II protein secretion system complex"/>
    <property type="evidence" value="ECO:0007669"/>
    <property type="project" value="InterPro"/>
</dbReference>
<gene>
    <name evidence="12" type="primary">gspJ</name>
    <name evidence="12" type="ORF">FDP08_01860</name>
</gene>
<evidence type="ECO:0000313" key="12">
    <source>
        <dbReference type="EMBL" id="TKV66920.1"/>
    </source>
</evidence>
<dbReference type="AlphaFoldDB" id="A0A4U6R0F8"/>
<name>A0A4U6R0F8_9GAMM</name>
<dbReference type="SUPFAM" id="SSF54523">
    <property type="entry name" value="Pili subunits"/>
    <property type="match status" value="1"/>
</dbReference>
<keyword evidence="6" id="KW-0997">Cell inner membrane</keyword>
<dbReference type="PANTHER" id="PTHR39583">
    <property type="entry name" value="TYPE II SECRETION SYSTEM PROTEIN J-RELATED"/>
    <property type="match status" value="1"/>
</dbReference>
<dbReference type="GO" id="GO:0005886">
    <property type="term" value="C:plasma membrane"/>
    <property type="evidence" value="ECO:0007669"/>
    <property type="project" value="UniProtKB-SubCell"/>
</dbReference>
<feature type="region of interest" description="Disordered" evidence="10">
    <location>
        <begin position="229"/>
        <end position="260"/>
    </location>
</feature>
<evidence type="ECO:0000256" key="6">
    <source>
        <dbReference type="ARBA" id="ARBA00022519"/>
    </source>
</evidence>
<evidence type="ECO:0000256" key="10">
    <source>
        <dbReference type="SAM" id="MobiDB-lite"/>
    </source>
</evidence>
<evidence type="ECO:0000313" key="13">
    <source>
        <dbReference type="Proteomes" id="UP000308488"/>
    </source>
</evidence>
<dbReference type="Pfam" id="PF07963">
    <property type="entry name" value="N_methyl"/>
    <property type="match status" value="1"/>
</dbReference>
<dbReference type="OrthoDB" id="9794345at2"/>
<dbReference type="InterPro" id="IPR010055">
    <property type="entry name" value="T2SS_protein-GspJ"/>
</dbReference>
<keyword evidence="5" id="KW-0488">Methylation</keyword>
<evidence type="ECO:0000256" key="11">
    <source>
        <dbReference type="SAM" id="Phobius"/>
    </source>
</evidence>
<proteinExistence type="inferred from homology"/>
<sequence>MSVSALEKLRSGRPVVRNGFTLMEMLIAVTITAVIGLGVWQVLGNVVLSRDRVNEVADQFDSVQRTMLLLERDITQIVNRPGRDIYGDYNPALTSREDDFALMLTRQGWRNPLGTRRSTLQRVAWEYTGDELRRRYWVSVDQGQEDNSQDLMLLADVTDFTVRFLDDQRNWRDDWPDETSMANMTPGSRPDIPLPLGIEITLTHERFGKLVRTFTLPDFDNGQAQGIINAANESQADQDDTDTEQQGDDTGQDNTATGGQ</sequence>
<comment type="similarity">
    <text evidence="2">Belongs to the GSP J family.</text>
</comment>
<dbReference type="EMBL" id="SZYH01000001">
    <property type="protein sequence ID" value="TKV66920.1"/>
    <property type="molecule type" value="Genomic_DNA"/>
</dbReference>
<evidence type="ECO:0000256" key="7">
    <source>
        <dbReference type="ARBA" id="ARBA00022692"/>
    </source>
</evidence>
<dbReference type="Pfam" id="PF11612">
    <property type="entry name" value="T2SSJ"/>
    <property type="match status" value="1"/>
</dbReference>
<dbReference type="InterPro" id="IPR051621">
    <property type="entry name" value="T2SS_protein_J"/>
</dbReference>
<keyword evidence="8 11" id="KW-1133">Transmembrane helix</keyword>
<dbReference type="PANTHER" id="PTHR39583:SF2">
    <property type="entry name" value="TYPE II SECRETION SYSTEM PROTEIN J"/>
    <property type="match status" value="1"/>
</dbReference>
<comment type="caution">
    <text evidence="12">The sequence shown here is derived from an EMBL/GenBank/DDBJ whole genome shotgun (WGS) entry which is preliminary data.</text>
</comment>
<evidence type="ECO:0000256" key="8">
    <source>
        <dbReference type="ARBA" id="ARBA00022989"/>
    </source>
</evidence>
<reference evidence="12 13" key="1">
    <citation type="submission" date="2019-05" db="EMBL/GenBank/DDBJ databases">
        <title>Marinobacter panjinensis sp. nov., a moderately halophilic bacterium isolated from sea tidal flat environment.</title>
        <authorList>
            <person name="Yang W."/>
            <person name="An M."/>
            <person name="He W."/>
            <person name="Luo X."/>
            <person name="Zhu L."/>
            <person name="Chen G."/>
            <person name="Zhang Y."/>
            <person name="Wang Y."/>
        </authorList>
    </citation>
    <scope>NUCLEOTIDE SEQUENCE [LARGE SCALE GENOMIC DNA]</scope>
    <source>
        <strain evidence="12 13">PJ-16</strain>
    </source>
</reference>
<dbReference type="NCBIfam" id="TIGR01711">
    <property type="entry name" value="gspJ"/>
    <property type="match status" value="1"/>
</dbReference>
<feature type="compositionally biased region" description="Acidic residues" evidence="10">
    <location>
        <begin position="236"/>
        <end position="251"/>
    </location>
</feature>
<feature type="transmembrane region" description="Helical" evidence="11">
    <location>
        <begin position="21"/>
        <end position="43"/>
    </location>
</feature>
<evidence type="ECO:0000256" key="5">
    <source>
        <dbReference type="ARBA" id="ARBA00022481"/>
    </source>
</evidence>
<dbReference type="RefSeq" id="WP_137434342.1">
    <property type="nucleotide sequence ID" value="NZ_JANRHC010000004.1"/>
</dbReference>
<dbReference type="Gene3D" id="2.10.70.20">
    <property type="entry name" value="gspk-gspi-gspj complex like domains"/>
    <property type="match status" value="1"/>
</dbReference>
<keyword evidence="13" id="KW-1185">Reference proteome</keyword>
<comment type="subcellular location">
    <subcellularLocation>
        <location evidence="1">Cell inner membrane</location>
        <topology evidence="1">Single-pass membrane protein</topology>
    </subcellularLocation>
</comment>
<protein>
    <recommendedName>
        <fullName evidence="3">Type II secretion system protein J</fullName>
    </recommendedName>
</protein>
<organism evidence="12 13">
    <name type="scientific">Marinobacter panjinensis</name>
    <dbReference type="NCBI Taxonomy" id="2576384"/>
    <lineage>
        <taxon>Bacteria</taxon>
        <taxon>Pseudomonadati</taxon>
        <taxon>Pseudomonadota</taxon>
        <taxon>Gammaproteobacteria</taxon>
        <taxon>Pseudomonadales</taxon>
        <taxon>Marinobacteraceae</taxon>
        <taxon>Marinobacter</taxon>
    </lineage>
</organism>
<dbReference type="Gene3D" id="3.10.610.10">
    <property type="entry name" value="GSPII I/J protein-like"/>
    <property type="match status" value="1"/>
</dbReference>
<accession>A0A4U6R0F8</accession>
<dbReference type="GO" id="GO:0015628">
    <property type="term" value="P:protein secretion by the type II secretion system"/>
    <property type="evidence" value="ECO:0007669"/>
    <property type="project" value="InterPro"/>
</dbReference>
<keyword evidence="4" id="KW-1003">Cell membrane</keyword>
<evidence type="ECO:0000256" key="9">
    <source>
        <dbReference type="ARBA" id="ARBA00023136"/>
    </source>
</evidence>
<dbReference type="InterPro" id="IPR012902">
    <property type="entry name" value="N_methyl_site"/>
</dbReference>
<dbReference type="NCBIfam" id="TIGR02532">
    <property type="entry name" value="IV_pilin_GFxxxE"/>
    <property type="match status" value="1"/>
</dbReference>
<keyword evidence="9 11" id="KW-0472">Membrane</keyword>
<dbReference type="Proteomes" id="UP000308488">
    <property type="component" value="Unassembled WGS sequence"/>
</dbReference>
<evidence type="ECO:0000256" key="3">
    <source>
        <dbReference type="ARBA" id="ARBA00021539"/>
    </source>
</evidence>
<keyword evidence="7 11" id="KW-0812">Transmembrane</keyword>